<feature type="chain" id="PRO_5001496106" evidence="1">
    <location>
        <begin position="35"/>
        <end position="428"/>
    </location>
</feature>
<proteinExistence type="predicted"/>
<dbReference type="RefSeq" id="WP_044250473.1">
    <property type="nucleotide sequence ID" value="NZ_ASRX01000098.1"/>
</dbReference>
<dbReference type="eggNOG" id="COG2960">
    <property type="taxonomic scope" value="Bacteria"/>
</dbReference>
<dbReference type="AlphaFoldDB" id="A0A017SWT0"/>
<dbReference type="Proteomes" id="UP000019678">
    <property type="component" value="Unassembled WGS sequence"/>
</dbReference>
<evidence type="ECO:0000256" key="1">
    <source>
        <dbReference type="SAM" id="SignalP"/>
    </source>
</evidence>
<evidence type="ECO:0000313" key="2">
    <source>
        <dbReference type="EMBL" id="EYF00786.1"/>
    </source>
</evidence>
<gene>
    <name evidence="2" type="ORF">CAP_9005</name>
</gene>
<dbReference type="InterPro" id="IPR011447">
    <property type="entry name" value="DUF1552"/>
</dbReference>
<keyword evidence="3" id="KW-1185">Reference proteome</keyword>
<keyword evidence="1" id="KW-0732">Signal</keyword>
<dbReference type="STRING" id="1192034.CAP_9005"/>
<name>A0A017SWT0_9BACT</name>
<feature type="signal peptide" evidence="1">
    <location>
        <begin position="1"/>
        <end position="34"/>
    </location>
</feature>
<evidence type="ECO:0000313" key="3">
    <source>
        <dbReference type="Proteomes" id="UP000019678"/>
    </source>
</evidence>
<comment type="caution">
    <text evidence="2">The sequence shown here is derived from an EMBL/GenBank/DDBJ whole genome shotgun (WGS) entry which is preliminary data.</text>
</comment>
<sequence>MKKTSMSRRRFTFGLGASLLAAPILGLLHGTTRADATKVAKRLVIFFSPNGTIHNHWRPTGSGTNFSFGAGTILEPLASHKSKLVVCDGIDFHATDNHEPGMAAMLTGNGDAGSASGGMSVDQYIATRIGQESRFPSLEFGVQTSAWGGSTQTRMSYLGPGQFVPPEDSPTGAFQRMFGDLIGDPEDIERAIARKKSVFDLVGGELKDLQRRVGKAEKDKLEEHLTAVRKLEAGLTGGAGTCTAPTAPLALSPHVNDNFPEIGKAQMDLLVMSLACGMTRVASIQFSHTVSPMVPSWLSISEGHHSLSHMDDGNTSGVAQFVKAERWFAEQFSYLLDTLEATPDPEGGTLLDSTIVLWCKELGDPRMHDCRSVPMVIAGGQYFPLGRYLNFNGAPHQQLLVSLCHSLGLDNQTFGDASKGTGPLPGLV</sequence>
<dbReference type="EMBL" id="ASRX01000098">
    <property type="protein sequence ID" value="EYF00786.1"/>
    <property type="molecule type" value="Genomic_DNA"/>
</dbReference>
<organism evidence="2 3">
    <name type="scientific">Chondromyces apiculatus DSM 436</name>
    <dbReference type="NCBI Taxonomy" id="1192034"/>
    <lineage>
        <taxon>Bacteria</taxon>
        <taxon>Pseudomonadati</taxon>
        <taxon>Myxococcota</taxon>
        <taxon>Polyangia</taxon>
        <taxon>Polyangiales</taxon>
        <taxon>Polyangiaceae</taxon>
        <taxon>Chondromyces</taxon>
    </lineage>
</organism>
<reference evidence="2 3" key="1">
    <citation type="submission" date="2013-05" db="EMBL/GenBank/DDBJ databases">
        <title>Genome assembly of Chondromyces apiculatus DSM 436.</title>
        <authorList>
            <person name="Sharma G."/>
            <person name="Khatri I."/>
            <person name="Kaur C."/>
            <person name="Mayilraj S."/>
            <person name="Subramanian S."/>
        </authorList>
    </citation>
    <scope>NUCLEOTIDE SEQUENCE [LARGE SCALE GENOMIC DNA]</scope>
    <source>
        <strain evidence="2 3">DSM 436</strain>
    </source>
</reference>
<dbReference type="PROSITE" id="PS51318">
    <property type="entry name" value="TAT"/>
    <property type="match status" value="1"/>
</dbReference>
<accession>A0A017SWT0</accession>
<dbReference type="Pfam" id="PF07586">
    <property type="entry name" value="HXXSHH"/>
    <property type="match status" value="1"/>
</dbReference>
<protein>
    <submittedName>
        <fullName evidence="2">Tat (Twin-arginine translocation) pathway signal sequence domain protein</fullName>
    </submittedName>
</protein>
<dbReference type="InterPro" id="IPR006311">
    <property type="entry name" value="TAT_signal"/>
</dbReference>